<dbReference type="PROSITE" id="PS51873">
    <property type="entry name" value="TRIAD"/>
    <property type="match status" value="1"/>
</dbReference>
<evidence type="ECO:0000256" key="4">
    <source>
        <dbReference type="ARBA" id="ARBA00012251"/>
    </source>
</evidence>
<keyword evidence="7" id="KW-0479">Metal-binding</keyword>
<dbReference type="Proteomes" id="UP000001064">
    <property type="component" value="Unassembled WGS sequence"/>
</dbReference>
<feature type="non-terminal residue" evidence="18">
    <location>
        <position position="309"/>
    </location>
</feature>
<dbReference type="InterPro" id="IPR002867">
    <property type="entry name" value="IBR_dom"/>
</dbReference>
<dbReference type="GO" id="GO:0005737">
    <property type="term" value="C:cytoplasm"/>
    <property type="evidence" value="ECO:0000318"/>
    <property type="project" value="GO_Central"/>
</dbReference>
<dbReference type="InterPro" id="IPR017907">
    <property type="entry name" value="Znf_RING_CS"/>
</dbReference>
<evidence type="ECO:0000259" key="16">
    <source>
        <dbReference type="PROSITE" id="PS50089"/>
    </source>
</evidence>
<comment type="pathway">
    <text evidence="3">Protein modification; protein ubiquitination.</text>
</comment>
<dbReference type="SMART" id="SM00184">
    <property type="entry name" value="RING"/>
    <property type="match status" value="2"/>
</dbReference>
<gene>
    <name evidence="18" type="ORF">DICPUDRAFT_42790</name>
</gene>
<dbReference type="InParanoid" id="F1A2S7"/>
<dbReference type="PROSITE" id="PS00518">
    <property type="entry name" value="ZF_RING_1"/>
    <property type="match status" value="2"/>
</dbReference>
<dbReference type="GO" id="GO:0006511">
    <property type="term" value="P:ubiquitin-dependent protein catabolic process"/>
    <property type="evidence" value="ECO:0000318"/>
    <property type="project" value="GO_Central"/>
</dbReference>
<dbReference type="FunFam" id="3.30.40.10:FF:000051">
    <property type="entry name" value="RBR-type E3 ubiquitin transferase"/>
    <property type="match status" value="1"/>
</dbReference>
<evidence type="ECO:0000313" key="19">
    <source>
        <dbReference type="Proteomes" id="UP000001064"/>
    </source>
</evidence>
<dbReference type="STRING" id="5786.F1A2S7"/>
<keyword evidence="12 15" id="KW-1133">Transmembrane helix</keyword>
<dbReference type="eggNOG" id="KOG1815">
    <property type="taxonomic scope" value="Eukaryota"/>
</dbReference>
<keyword evidence="19" id="KW-1185">Reference proteome</keyword>
<protein>
    <recommendedName>
        <fullName evidence="4">RBR-type E3 ubiquitin transferase</fullName>
        <ecNumber evidence="4">2.3.2.31</ecNumber>
    </recommendedName>
</protein>
<dbReference type="Gene3D" id="3.30.40.10">
    <property type="entry name" value="Zinc/RING finger domain, C3HC4 (zinc finger)"/>
    <property type="match status" value="1"/>
</dbReference>
<dbReference type="InterPro" id="IPR013083">
    <property type="entry name" value="Znf_RING/FYVE/PHD"/>
</dbReference>
<dbReference type="SMART" id="SM00647">
    <property type="entry name" value="IBR"/>
    <property type="match status" value="2"/>
</dbReference>
<dbReference type="GO" id="GO:0008270">
    <property type="term" value="F:zinc ion binding"/>
    <property type="evidence" value="ECO:0007669"/>
    <property type="project" value="UniProtKB-KW"/>
</dbReference>
<comment type="subcellular location">
    <subcellularLocation>
        <location evidence="2">Membrane</location>
        <topology evidence="2">Single-pass membrane protein</topology>
    </subcellularLocation>
</comment>
<reference evidence="19" key="1">
    <citation type="journal article" date="2011" name="Genome Biol.">
        <title>Comparative genomics of the social amoebae Dictyostelium discoideum and Dictyostelium purpureum.</title>
        <authorList>
            <consortium name="US DOE Joint Genome Institute (JGI-PGF)"/>
            <person name="Sucgang R."/>
            <person name="Kuo A."/>
            <person name="Tian X."/>
            <person name="Salerno W."/>
            <person name="Parikh A."/>
            <person name="Feasley C.L."/>
            <person name="Dalin E."/>
            <person name="Tu H."/>
            <person name="Huang E."/>
            <person name="Barry K."/>
            <person name="Lindquist E."/>
            <person name="Shapiro H."/>
            <person name="Bruce D."/>
            <person name="Schmutz J."/>
            <person name="Salamov A."/>
            <person name="Fey P."/>
            <person name="Gaudet P."/>
            <person name="Anjard C."/>
            <person name="Babu M.M."/>
            <person name="Basu S."/>
            <person name="Bushmanova Y."/>
            <person name="van der Wel H."/>
            <person name="Katoh-Kurasawa M."/>
            <person name="Dinh C."/>
            <person name="Coutinho P.M."/>
            <person name="Saito T."/>
            <person name="Elias M."/>
            <person name="Schaap P."/>
            <person name="Kay R.R."/>
            <person name="Henrissat B."/>
            <person name="Eichinger L."/>
            <person name="Rivero F."/>
            <person name="Putnam N.H."/>
            <person name="West C.M."/>
            <person name="Loomis W.F."/>
            <person name="Chisholm R.L."/>
            <person name="Shaulsky G."/>
            <person name="Strassmann J.E."/>
            <person name="Queller D.C."/>
            <person name="Kuspa A."/>
            <person name="Grigoriev I.V."/>
        </authorList>
    </citation>
    <scope>NUCLEOTIDE SEQUENCE [LARGE SCALE GENOMIC DNA]</scope>
    <source>
        <strain evidence="19">QSDP1</strain>
    </source>
</reference>
<evidence type="ECO:0000259" key="17">
    <source>
        <dbReference type="PROSITE" id="PS51873"/>
    </source>
</evidence>
<dbReference type="InterPro" id="IPR001841">
    <property type="entry name" value="Znf_RING"/>
</dbReference>
<dbReference type="VEuPathDB" id="AmoebaDB:DICPUDRAFT_42790"/>
<dbReference type="GO" id="GO:0016567">
    <property type="term" value="P:protein ubiquitination"/>
    <property type="evidence" value="ECO:0007669"/>
    <property type="project" value="InterPro"/>
</dbReference>
<dbReference type="InterPro" id="IPR018957">
    <property type="entry name" value="Znf_C3HC4_RING-type"/>
</dbReference>
<dbReference type="InterPro" id="IPR044066">
    <property type="entry name" value="TRIAD_supradom"/>
</dbReference>
<evidence type="ECO:0000256" key="6">
    <source>
        <dbReference type="ARBA" id="ARBA00022692"/>
    </source>
</evidence>
<evidence type="ECO:0000256" key="13">
    <source>
        <dbReference type="ARBA" id="ARBA00023136"/>
    </source>
</evidence>
<proteinExistence type="predicted"/>
<evidence type="ECO:0000256" key="15">
    <source>
        <dbReference type="SAM" id="Phobius"/>
    </source>
</evidence>
<feature type="domain" description="RING-type" evidence="17">
    <location>
        <begin position="24"/>
        <end position="245"/>
    </location>
</feature>
<dbReference type="Gene3D" id="1.20.120.1750">
    <property type="match status" value="1"/>
</dbReference>
<dbReference type="CDD" id="cd20336">
    <property type="entry name" value="Rcat_RBR"/>
    <property type="match status" value="1"/>
</dbReference>
<dbReference type="GO" id="GO:0031624">
    <property type="term" value="F:ubiquitin conjugating enzyme binding"/>
    <property type="evidence" value="ECO:0000318"/>
    <property type="project" value="GO_Central"/>
</dbReference>
<dbReference type="KEGG" id="dpp:DICPUDRAFT_42790"/>
<sequence>EKKEFELLKEKVEEQKNNPAPLDEPVECKICYMEYNCCSEVYQLSECGHSYCFDCITSYLNLLIIEGRVLDLSCPHPECKKELPESDIYVLVDQKHWTKYQKFSILATLKTEPIKWCPTPDCDTFVRGGSAEDPVLTCPKCKNEFCWICGEYAHQGVKCGSEAMQLSDRKNKSIETATAQYKEWYETNKHNVKPCPKCTSPIEKDSGCNHMTCTNCQHQYCWLCLNPYLPGHYADAEYPDCYDRQYYSPYAMNDYTPPPRRRHRRLKMAKKVTLYAAAFTVGAPFLLIGGAVFLCVKLHKYRKNRAYRT</sequence>
<evidence type="ECO:0000313" key="18">
    <source>
        <dbReference type="EMBL" id="EGC29499.1"/>
    </source>
</evidence>
<evidence type="ECO:0000256" key="1">
    <source>
        <dbReference type="ARBA" id="ARBA00001798"/>
    </source>
</evidence>
<evidence type="ECO:0000256" key="7">
    <source>
        <dbReference type="ARBA" id="ARBA00022723"/>
    </source>
</evidence>
<dbReference type="PANTHER" id="PTHR11685">
    <property type="entry name" value="RBR FAMILY RING FINGER AND IBR DOMAIN-CONTAINING"/>
    <property type="match status" value="1"/>
</dbReference>
<dbReference type="EC" id="2.3.2.31" evidence="4"/>
<evidence type="ECO:0000256" key="2">
    <source>
        <dbReference type="ARBA" id="ARBA00004167"/>
    </source>
</evidence>
<dbReference type="SUPFAM" id="SSF57850">
    <property type="entry name" value="RING/U-box"/>
    <property type="match status" value="3"/>
</dbReference>
<evidence type="ECO:0000256" key="8">
    <source>
        <dbReference type="ARBA" id="ARBA00022737"/>
    </source>
</evidence>
<dbReference type="GeneID" id="10505295"/>
<dbReference type="AlphaFoldDB" id="F1A2S7"/>
<keyword evidence="8" id="KW-0677">Repeat</keyword>
<keyword evidence="5" id="KW-0808">Transferase</keyword>
<keyword evidence="10" id="KW-0833">Ubl conjugation pathway</keyword>
<organism evidence="18 19">
    <name type="scientific">Dictyostelium purpureum</name>
    <name type="common">Slime mold</name>
    <dbReference type="NCBI Taxonomy" id="5786"/>
    <lineage>
        <taxon>Eukaryota</taxon>
        <taxon>Amoebozoa</taxon>
        <taxon>Evosea</taxon>
        <taxon>Eumycetozoa</taxon>
        <taxon>Dictyostelia</taxon>
        <taxon>Dictyosteliales</taxon>
        <taxon>Dictyosteliaceae</taxon>
        <taxon>Dictyostelium</taxon>
    </lineage>
</organism>
<dbReference type="Pfam" id="PF22191">
    <property type="entry name" value="IBR_1"/>
    <property type="match status" value="1"/>
</dbReference>
<dbReference type="Pfam" id="PF01485">
    <property type="entry name" value="IBR"/>
    <property type="match status" value="1"/>
</dbReference>
<dbReference type="EMBL" id="GL871424">
    <property type="protein sequence ID" value="EGC29499.1"/>
    <property type="molecule type" value="Genomic_DNA"/>
</dbReference>
<comment type="catalytic activity">
    <reaction evidence="1">
        <text>[E2 ubiquitin-conjugating enzyme]-S-ubiquitinyl-L-cysteine + [acceptor protein]-L-lysine = [E2 ubiquitin-conjugating enzyme]-L-cysteine + [acceptor protein]-N(6)-ubiquitinyl-L-lysine.</text>
        <dbReference type="EC" id="2.3.2.31"/>
    </reaction>
</comment>
<dbReference type="InterPro" id="IPR031127">
    <property type="entry name" value="E3_UB_ligase_RBR"/>
</dbReference>
<keyword evidence="11" id="KW-0862">Zinc</keyword>
<dbReference type="GO" id="GO:0061630">
    <property type="term" value="F:ubiquitin protein ligase activity"/>
    <property type="evidence" value="ECO:0000318"/>
    <property type="project" value="GO_Central"/>
</dbReference>
<dbReference type="Pfam" id="PF00097">
    <property type="entry name" value="zf-C3HC4"/>
    <property type="match status" value="1"/>
</dbReference>
<dbReference type="FunFam" id="1.20.120.1750:FF:000079">
    <property type="entry name" value="RBR-type E3 ubiquitin transferase"/>
    <property type="match status" value="1"/>
</dbReference>
<accession>F1A2S7</accession>
<dbReference type="RefSeq" id="XP_003293974.1">
    <property type="nucleotide sequence ID" value="XM_003293926.1"/>
</dbReference>
<keyword evidence="6 15" id="KW-0812">Transmembrane</keyword>
<feature type="transmembrane region" description="Helical" evidence="15">
    <location>
        <begin position="272"/>
        <end position="296"/>
    </location>
</feature>
<evidence type="ECO:0000256" key="10">
    <source>
        <dbReference type="ARBA" id="ARBA00022786"/>
    </source>
</evidence>
<keyword evidence="13 15" id="KW-0472">Membrane</keyword>
<feature type="domain" description="RING-type" evidence="16">
    <location>
        <begin position="28"/>
        <end position="75"/>
    </location>
</feature>
<keyword evidence="9 14" id="KW-0863">Zinc-finger</keyword>
<evidence type="ECO:0000256" key="9">
    <source>
        <dbReference type="ARBA" id="ARBA00022771"/>
    </source>
</evidence>
<evidence type="ECO:0000256" key="11">
    <source>
        <dbReference type="ARBA" id="ARBA00022833"/>
    </source>
</evidence>
<dbReference type="OMA" id="VHYCKKC"/>
<dbReference type="CDD" id="cd20335">
    <property type="entry name" value="BRcat_RBR"/>
    <property type="match status" value="1"/>
</dbReference>
<dbReference type="PROSITE" id="PS50089">
    <property type="entry name" value="ZF_RING_2"/>
    <property type="match status" value="1"/>
</dbReference>
<evidence type="ECO:0000256" key="5">
    <source>
        <dbReference type="ARBA" id="ARBA00022679"/>
    </source>
</evidence>
<dbReference type="GO" id="GO:0000151">
    <property type="term" value="C:ubiquitin ligase complex"/>
    <property type="evidence" value="ECO:0000318"/>
    <property type="project" value="GO_Central"/>
</dbReference>
<evidence type="ECO:0000256" key="3">
    <source>
        <dbReference type="ARBA" id="ARBA00004906"/>
    </source>
</evidence>
<name>F1A2S7_DICPU</name>
<evidence type="ECO:0000256" key="12">
    <source>
        <dbReference type="ARBA" id="ARBA00022989"/>
    </source>
</evidence>
<dbReference type="GO" id="GO:0031090">
    <property type="term" value="C:organelle membrane"/>
    <property type="evidence" value="ECO:0007669"/>
    <property type="project" value="UniProtKB-ARBA"/>
</dbReference>
<dbReference type="OrthoDB" id="10009520at2759"/>
<evidence type="ECO:0000256" key="14">
    <source>
        <dbReference type="PROSITE-ProRule" id="PRU00175"/>
    </source>
</evidence>